<reference evidence="3" key="1">
    <citation type="submission" date="2016-07" db="EMBL/GenBank/DDBJ databases">
        <authorList>
            <person name="Florea S."/>
            <person name="Webb J.S."/>
            <person name="Jaromczyk J."/>
            <person name="Schardl C.L."/>
        </authorList>
    </citation>
    <scope>NUCLEOTIDE SEQUENCE [LARGE SCALE GENOMIC DNA]</scope>
    <source>
        <strain evidence="3">CDC-D5610</strain>
    </source>
</reference>
<gene>
    <name evidence="2" type="ORF">clem_05215</name>
</gene>
<keyword evidence="1" id="KW-0812">Transmembrane</keyword>
<feature type="transmembrane region" description="Helical" evidence="1">
    <location>
        <begin position="33"/>
        <end position="55"/>
    </location>
</feature>
<organism evidence="2 3">
    <name type="scientific">Legionella clemsonensis</name>
    <dbReference type="NCBI Taxonomy" id="1867846"/>
    <lineage>
        <taxon>Bacteria</taxon>
        <taxon>Pseudomonadati</taxon>
        <taxon>Pseudomonadota</taxon>
        <taxon>Gammaproteobacteria</taxon>
        <taxon>Legionellales</taxon>
        <taxon>Legionellaceae</taxon>
        <taxon>Legionella</taxon>
    </lineage>
</organism>
<sequence length="113" mass="12366">MLLILAIIFFSLAAILGLYLLTYVLTEKHTPKGVAIIHGSTASLGLVLLIIYSLLYQTPTASLIVFILAALGGLYLFYRDITGKEIPKLLAIGHGSIAIIGFILLIVFTFYYF</sequence>
<keyword evidence="1" id="KW-1133">Transmembrane helix</keyword>
<keyword evidence="3" id="KW-1185">Reference proteome</keyword>
<feature type="transmembrane region" description="Helical" evidence="1">
    <location>
        <begin position="90"/>
        <end position="112"/>
    </location>
</feature>
<feature type="transmembrane region" description="Helical" evidence="1">
    <location>
        <begin position="61"/>
        <end position="78"/>
    </location>
</feature>
<dbReference type="KEGG" id="lcd:clem_05215"/>
<protein>
    <submittedName>
        <fullName evidence="2">Uncharacterized protein</fullName>
    </submittedName>
</protein>
<dbReference type="EMBL" id="CP016397">
    <property type="protein sequence ID" value="ASQ45599.1"/>
    <property type="molecule type" value="Genomic_DNA"/>
</dbReference>
<keyword evidence="1" id="KW-0472">Membrane</keyword>
<evidence type="ECO:0000256" key="1">
    <source>
        <dbReference type="SAM" id="Phobius"/>
    </source>
</evidence>
<evidence type="ECO:0000313" key="2">
    <source>
        <dbReference type="EMBL" id="ASQ45599.1"/>
    </source>
</evidence>
<dbReference type="AlphaFoldDB" id="A0A222P189"/>
<accession>A0A222P189</accession>
<dbReference type="Proteomes" id="UP000201728">
    <property type="component" value="Chromosome"/>
</dbReference>
<dbReference type="OrthoDB" id="5574397at2"/>
<evidence type="ECO:0000313" key="3">
    <source>
        <dbReference type="Proteomes" id="UP000201728"/>
    </source>
</evidence>
<proteinExistence type="predicted"/>
<feature type="transmembrane region" description="Helical" evidence="1">
    <location>
        <begin position="6"/>
        <end position="26"/>
    </location>
</feature>
<name>A0A222P189_9GAMM</name>
<dbReference type="RefSeq" id="WP_094090643.1">
    <property type="nucleotide sequence ID" value="NZ_CP016397.1"/>
</dbReference>